<keyword evidence="4 9" id="KW-0547">Nucleotide-binding</keyword>
<keyword evidence="7" id="KW-0206">Cytoskeleton</keyword>
<dbReference type="Gene3D" id="3.40.850.10">
    <property type="entry name" value="Kinesin motor domain"/>
    <property type="match status" value="1"/>
</dbReference>
<dbReference type="GO" id="GO:0008017">
    <property type="term" value="F:microtubule binding"/>
    <property type="evidence" value="ECO:0007669"/>
    <property type="project" value="InterPro"/>
</dbReference>
<protein>
    <recommendedName>
        <fullName evidence="12">Kinesin motor domain-containing protein</fullName>
    </recommendedName>
</protein>
<dbReference type="InterPro" id="IPR036961">
    <property type="entry name" value="Kinesin_motor_dom_sf"/>
</dbReference>
<dbReference type="SMART" id="SM00129">
    <property type="entry name" value="KISc"/>
    <property type="match status" value="1"/>
</dbReference>
<feature type="coiled-coil region" evidence="10">
    <location>
        <begin position="398"/>
        <end position="471"/>
    </location>
</feature>
<dbReference type="InterPro" id="IPR047149">
    <property type="entry name" value="KIF11-like"/>
</dbReference>
<dbReference type="InterPro" id="IPR001752">
    <property type="entry name" value="Kinesin_motor_dom"/>
</dbReference>
<feature type="compositionally biased region" description="Polar residues" evidence="11">
    <location>
        <begin position="1087"/>
        <end position="1111"/>
    </location>
</feature>
<dbReference type="PROSITE" id="PS00411">
    <property type="entry name" value="KINESIN_MOTOR_1"/>
    <property type="match status" value="1"/>
</dbReference>
<evidence type="ECO:0000256" key="8">
    <source>
        <dbReference type="ARBA" id="ARBA00034704"/>
    </source>
</evidence>
<dbReference type="GO" id="GO:0051231">
    <property type="term" value="P:spindle elongation"/>
    <property type="evidence" value="ECO:0007669"/>
    <property type="project" value="TreeGrafter"/>
</dbReference>
<dbReference type="PROSITE" id="PS50067">
    <property type="entry name" value="KINESIN_MOTOR_2"/>
    <property type="match status" value="1"/>
</dbReference>
<dbReference type="GO" id="GO:0007018">
    <property type="term" value="P:microtubule-based movement"/>
    <property type="evidence" value="ECO:0007669"/>
    <property type="project" value="InterPro"/>
</dbReference>
<feature type="coiled-coil region" evidence="10">
    <location>
        <begin position="717"/>
        <end position="744"/>
    </location>
</feature>
<dbReference type="GO" id="GO:0005876">
    <property type="term" value="C:spindle microtubule"/>
    <property type="evidence" value="ECO:0007669"/>
    <property type="project" value="TreeGrafter"/>
</dbReference>
<dbReference type="PANTHER" id="PTHR47970:SF12">
    <property type="entry name" value="KINESIN FAMILY MEMBER 11"/>
    <property type="match status" value="1"/>
</dbReference>
<dbReference type="InterPro" id="IPR027417">
    <property type="entry name" value="P-loop_NTPase"/>
</dbReference>
<feature type="binding site" evidence="9">
    <location>
        <begin position="88"/>
        <end position="95"/>
    </location>
    <ligand>
        <name>ATP</name>
        <dbReference type="ChEBI" id="CHEBI:30616"/>
    </ligand>
</feature>
<dbReference type="FunFam" id="3.40.850.10:FF:000019">
    <property type="entry name" value="Kinesin-like protein KIN-5D"/>
    <property type="match status" value="1"/>
</dbReference>
<dbReference type="PANTHER" id="PTHR47970">
    <property type="entry name" value="KINESIN-LIKE PROTEIN KIF11"/>
    <property type="match status" value="1"/>
</dbReference>
<dbReference type="SUPFAM" id="SSF52540">
    <property type="entry name" value="P-loop containing nucleoside triphosphate hydrolases"/>
    <property type="match status" value="1"/>
</dbReference>
<proteinExistence type="inferred from homology"/>
<dbReference type="EMBL" id="GECU01001434">
    <property type="protein sequence ID" value="JAT06273.1"/>
    <property type="molecule type" value="Transcribed_RNA"/>
</dbReference>
<evidence type="ECO:0000256" key="4">
    <source>
        <dbReference type="ARBA" id="ARBA00022741"/>
    </source>
</evidence>
<keyword evidence="6 9" id="KW-0505">Motor protein</keyword>
<evidence type="ECO:0000313" key="13">
    <source>
        <dbReference type="EMBL" id="JAT06273.1"/>
    </source>
</evidence>
<feature type="compositionally biased region" description="Polar residues" evidence="11">
    <location>
        <begin position="1027"/>
        <end position="1036"/>
    </location>
</feature>
<reference evidence="13" key="1">
    <citation type="submission" date="2015-11" db="EMBL/GenBank/DDBJ databases">
        <title>De novo transcriptome assembly of four potential Pierce s Disease insect vectors from Arizona vineyards.</title>
        <authorList>
            <person name="Tassone E.E."/>
        </authorList>
    </citation>
    <scope>NUCLEOTIDE SEQUENCE</scope>
</reference>
<dbReference type="Pfam" id="PF00225">
    <property type="entry name" value="Kinesin"/>
    <property type="match status" value="1"/>
</dbReference>
<evidence type="ECO:0000256" key="2">
    <source>
        <dbReference type="ARBA" id="ARBA00022490"/>
    </source>
</evidence>
<dbReference type="GO" id="GO:0008574">
    <property type="term" value="F:plus-end-directed microtubule motor activity"/>
    <property type="evidence" value="ECO:0007669"/>
    <property type="project" value="TreeGrafter"/>
</dbReference>
<evidence type="ECO:0000256" key="5">
    <source>
        <dbReference type="ARBA" id="ARBA00022840"/>
    </source>
</evidence>
<dbReference type="GO" id="GO:0072686">
    <property type="term" value="C:mitotic spindle"/>
    <property type="evidence" value="ECO:0007669"/>
    <property type="project" value="TreeGrafter"/>
</dbReference>
<sequence>MSSNPQAINVQSYIRVRPLKQNEKRTNHLEFLPKEITIKSENGRNEKCLTFDKVFDVNTKQETVYNTVVRPMIKEVLQGYNCTVFAYGQTGTGKTYTMTGEEIVPGQENVHAGIIPRVMEDIFNELEASNCKYQVSIIYIELYNEKLRNLLDSQSTVDDSIMDSNIQMLDDREGGVVLKGLVPILVKSRNEAFRILCEGAQKRQSAATCMNMNSSRSHTIFTINVNIKEIAIDDREDVMRIGKLHLVDLAGSENASKSGASDMANRNALGVNRRLTEASNINRSLLTLGRVITSITENNPHIPYRESKLTRLLRDSLGGRTKTCIIGTISPAQSNLDETESTLNYAYKARSIKNKPEKNRNISDKEFMQVVDGKISHLKHELETLRQAEGFYISTETSEEMVSRIQELENYLKNSEEEYNNLNTAYLEKQETFKQLNTDYGIKCLEYDNLKKSFQTEIKSYKEELNRLSKEILVSEYFIKEYKKTEATLANQEKVCHSVIGTLLQHQNKLHDKVQRKANVDNSNLQELVQLKTAITTKLEELSNNLMSFYKLEEEFKANATDNANSLLGAIAENLEMCFKDVGEFRDRIKELNNSTLNVGQKLVDVLNGLVQSCRDADDKHHIIMKILQSNIASNGFTAMENMCSTIEDFKRFCTCNKNNVEKSYAKIQEVEAEAECNAQKISCTLKNIMELMNTFREKCCATIVEAGQVETKATLAAEKARKIVEAVEELDILTDEVEQEAETVEVTLAGYSENISDSKTSVINDIVEYLTQIPLTTKKTFENREADKLFVESVPEEVEYFVSEVNNLLNRLYSRNNHEFDGNFKSIRAIKTEVGHKIQAVHDAFQVNIDENVHKMKKFQKYEECFYNRIKKRQLEFEQCSERGLRDIYSEYYNHKGSIKTEESKIIKAFSNIVEDAKVFKYRPDAPLGVTPQRVPLEQLKFPRHFTSTAPKEVLTQRFLQSEGLASAPDQAKLNEIESKESAEMPQTSDELLGVHRLSLSFHDLIESENFPPVLQEDVNEESLCKQSAGTSPSGSMAGKRRLSLSMPDMSNNDIIISPGKDKENVGILSSGKGPKFKKGKAIQPNIKQKNTTNRSFKGLKESNSNSIVQ</sequence>
<accession>A0A1B6K489</accession>
<evidence type="ECO:0000256" key="9">
    <source>
        <dbReference type="PROSITE-ProRule" id="PRU00283"/>
    </source>
</evidence>
<comment type="similarity">
    <text evidence="8">Belongs to the TRAFAC class myosin-kinesin ATPase superfamily. Kinesin family. KIN-5/BimC subfamily.</text>
</comment>
<comment type="subcellular location">
    <subcellularLocation>
        <location evidence="1">Cytoplasm</location>
        <location evidence="1">Cytoskeleton</location>
    </subcellularLocation>
</comment>
<evidence type="ECO:0000256" key="11">
    <source>
        <dbReference type="SAM" id="MobiDB-lite"/>
    </source>
</evidence>
<gene>
    <name evidence="13" type="ORF">g.33982</name>
</gene>
<organism evidence="13">
    <name type="scientific">Homalodisca liturata</name>
    <dbReference type="NCBI Taxonomy" id="320908"/>
    <lineage>
        <taxon>Eukaryota</taxon>
        <taxon>Metazoa</taxon>
        <taxon>Ecdysozoa</taxon>
        <taxon>Arthropoda</taxon>
        <taxon>Hexapoda</taxon>
        <taxon>Insecta</taxon>
        <taxon>Pterygota</taxon>
        <taxon>Neoptera</taxon>
        <taxon>Paraneoptera</taxon>
        <taxon>Hemiptera</taxon>
        <taxon>Auchenorrhyncha</taxon>
        <taxon>Membracoidea</taxon>
        <taxon>Cicadellidae</taxon>
        <taxon>Cicadellinae</taxon>
        <taxon>Proconiini</taxon>
        <taxon>Homalodisca</taxon>
    </lineage>
</organism>
<evidence type="ECO:0000256" key="6">
    <source>
        <dbReference type="ARBA" id="ARBA00023175"/>
    </source>
</evidence>
<evidence type="ECO:0000256" key="10">
    <source>
        <dbReference type="SAM" id="Coils"/>
    </source>
</evidence>
<evidence type="ECO:0000259" key="12">
    <source>
        <dbReference type="PROSITE" id="PS50067"/>
    </source>
</evidence>
<dbReference type="InterPro" id="IPR019821">
    <property type="entry name" value="Kinesin_motor_CS"/>
</dbReference>
<feature type="domain" description="Kinesin motor" evidence="12">
    <location>
        <begin position="9"/>
        <end position="352"/>
    </location>
</feature>
<feature type="region of interest" description="Disordered" evidence="11">
    <location>
        <begin position="1027"/>
        <end position="1111"/>
    </location>
</feature>
<name>A0A1B6K489_9HEMI</name>
<dbReference type="GO" id="GO:0090307">
    <property type="term" value="P:mitotic spindle assembly"/>
    <property type="evidence" value="ECO:0007669"/>
    <property type="project" value="TreeGrafter"/>
</dbReference>
<dbReference type="AlphaFoldDB" id="A0A1B6K489"/>
<evidence type="ECO:0000256" key="3">
    <source>
        <dbReference type="ARBA" id="ARBA00022701"/>
    </source>
</evidence>
<dbReference type="GO" id="GO:0005524">
    <property type="term" value="F:ATP binding"/>
    <property type="evidence" value="ECO:0007669"/>
    <property type="project" value="UniProtKB-UniRule"/>
</dbReference>
<evidence type="ECO:0000256" key="7">
    <source>
        <dbReference type="ARBA" id="ARBA00023212"/>
    </source>
</evidence>
<keyword evidence="3" id="KW-0493">Microtubule</keyword>
<keyword evidence="2" id="KW-0963">Cytoplasm</keyword>
<dbReference type="PRINTS" id="PR00380">
    <property type="entry name" value="KINESINHEAVY"/>
</dbReference>
<keyword evidence="5 9" id="KW-0067">ATP-binding</keyword>
<evidence type="ECO:0000256" key="1">
    <source>
        <dbReference type="ARBA" id="ARBA00004245"/>
    </source>
</evidence>
<keyword evidence="10" id="KW-0175">Coiled coil</keyword>